<dbReference type="GO" id="GO:0032153">
    <property type="term" value="C:cell division site"/>
    <property type="evidence" value="ECO:0007669"/>
    <property type="project" value="TreeGrafter"/>
</dbReference>
<keyword evidence="5" id="KW-0862">Zinc</keyword>
<dbReference type="PROSITE" id="PS50089">
    <property type="entry name" value="ZF_RING_2"/>
    <property type="match status" value="1"/>
</dbReference>
<evidence type="ECO:0000256" key="4">
    <source>
        <dbReference type="ARBA" id="ARBA00022786"/>
    </source>
</evidence>
<proteinExistence type="predicted"/>
<dbReference type="Proteomes" id="UP000269721">
    <property type="component" value="Unassembled WGS sequence"/>
</dbReference>
<feature type="non-terminal residue" evidence="8">
    <location>
        <position position="155"/>
    </location>
</feature>
<dbReference type="SMART" id="SM00184">
    <property type="entry name" value="RING"/>
    <property type="match status" value="1"/>
</dbReference>
<keyword evidence="3 6" id="KW-0863">Zinc-finger</keyword>
<dbReference type="OrthoDB" id="687730at2759"/>
<dbReference type="EMBL" id="KZ999765">
    <property type="protein sequence ID" value="RKO84754.1"/>
    <property type="molecule type" value="Genomic_DNA"/>
</dbReference>
<evidence type="ECO:0000256" key="6">
    <source>
        <dbReference type="PROSITE-ProRule" id="PRU00175"/>
    </source>
</evidence>
<keyword evidence="9" id="KW-1185">Reference proteome</keyword>
<dbReference type="GO" id="GO:0016567">
    <property type="term" value="P:protein ubiquitination"/>
    <property type="evidence" value="ECO:0007669"/>
    <property type="project" value="TreeGrafter"/>
</dbReference>
<dbReference type="Gene3D" id="2.60.200.20">
    <property type="match status" value="1"/>
</dbReference>
<organism evidence="8 9">
    <name type="scientific">Blyttiomyces helicus</name>
    <dbReference type="NCBI Taxonomy" id="388810"/>
    <lineage>
        <taxon>Eukaryota</taxon>
        <taxon>Fungi</taxon>
        <taxon>Fungi incertae sedis</taxon>
        <taxon>Chytridiomycota</taxon>
        <taxon>Chytridiomycota incertae sedis</taxon>
        <taxon>Chytridiomycetes</taxon>
        <taxon>Chytridiomycetes incertae sedis</taxon>
        <taxon>Blyttiomyces</taxon>
    </lineage>
</organism>
<dbReference type="Pfam" id="PF00498">
    <property type="entry name" value="FHA"/>
    <property type="match status" value="1"/>
</dbReference>
<dbReference type="InterPro" id="IPR008984">
    <property type="entry name" value="SMAD_FHA_dom_sf"/>
</dbReference>
<dbReference type="AlphaFoldDB" id="A0A4P9VYC9"/>
<evidence type="ECO:0000313" key="9">
    <source>
        <dbReference type="Proteomes" id="UP000269721"/>
    </source>
</evidence>
<evidence type="ECO:0000313" key="8">
    <source>
        <dbReference type="EMBL" id="RKO84754.1"/>
    </source>
</evidence>
<evidence type="ECO:0000256" key="3">
    <source>
        <dbReference type="ARBA" id="ARBA00022771"/>
    </source>
</evidence>
<dbReference type="SUPFAM" id="SSF57850">
    <property type="entry name" value="RING/U-box"/>
    <property type="match status" value="1"/>
</dbReference>
<sequence length="155" mass="17232">QVFFRDVGSSSGSFLNRLRLSPSGKESRPYPVKSGDVLQLGVDYQGRQEEIYKCVMIKIFISRGVRPKATPYRLKAALRSFLTAMNPNSRDDATPTDCCICLNSIAPFQALFLAPCSHCFHYKCVTPLLGSGVMFQCPLCRQVANLEASVTEKEE</sequence>
<reference evidence="9" key="1">
    <citation type="journal article" date="2018" name="Nat. Microbiol.">
        <title>Leveraging single-cell genomics to expand the fungal tree of life.</title>
        <authorList>
            <person name="Ahrendt S.R."/>
            <person name="Quandt C.A."/>
            <person name="Ciobanu D."/>
            <person name="Clum A."/>
            <person name="Salamov A."/>
            <person name="Andreopoulos B."/>
            <person name="Cheng J.F."/>
            <person name="Woyke T."/>
            <person name="Pelin A."/>
            <person name="Henrissat B."/>
            <person name="Reynolds N.K."/>
            <person name="Benny G.L."/>
            <person name="Smith M.E."/>
            <person name="James T.Y."/>
            <person name="Grigoriev I.V."/>
        </authorList>
    </citation>
    <scope>NUCLEOTIDE SEQUENCE [LARGE SCALE GENOMIC DNA]</scope>
</reference>
<evidence type="ECO:0000256" key="5">
    <source>
        <dbReference type="ARBA" id="ARBA00022833"/>
    </source>
</evidence>
<evidence type="ECO:0000256" key="1">
    <source>
        <dbReference type="ARBA" id="ARBA00022679"/>
    </source>
</evidence>
<dbReference type="PANTHER" id="PTHR15067">
    <property type="entry name" value="E3 UBIQUITIN-PROTEIN LIGASE RNF8"/>
    <property type="match status" value="1"/>
</dbReference>
<dbReference type="GO" id="GO:0008270">
    <property type="term" value="F:zinc ion binding"/>
    <property type="evidence" value="ECO:0007669"/>
    <property type="project" value="UniProtKB-KW"/>
</dbReference>
<gene>
    <name evidence="8" type="ORF">BDK51DRAFT_4918</name>
</gene>
<dbReference type="GO" id="GO:0005829">
    <property type="term" value="C:cytosol"/>
    <property type="evidence" value="ECO:0007669"/>
    <property type="project" value="TreeGrafter"/>
</dbReference>
<keyword evidence="2" id="KW-0479">Metal-binding</keyword>
<feature type="domain" description="RING-type" evidence="7">
    <location>
        <begin position="98"/>
        <end position="141"/>
    </location>
</feature>
<dbReference type="GO" id="GO:0006511">
    <property type="term" value="P:ubiquitin-dependent protein catabolic process"/>
    <property type="evidence" value="ECO:0007669"/>
    <property type="project" value="TreeGrafter"/>
</dbReference>
<accession>A0A4P9VYC9</accession>
<dbReference type="GO" id="GO:0061630">
    <property type="term" value="F:ubiquitin protein ligase activity"/>
    <property type="evidence" value="ECO:0007669"/>
    <property type="project" value="TreeGrafter"/>
</dbReference>
<dbReference type="InterPro" id="IPR013083">
    <property type="entry name" value="Znf_RING/FYVE/PHD"/>
</dbReference>
<dbReference type="PANTHER" id="PTHR15067:SF7">
    <property type="entry name" value="E3 UBIQUITIN-PROTEIN LIGASE DMA1-RELATED"/>
    <property type="match status" value="1"/>
</dbReference>
<dbReference type="Gene3D" id="3.30.40.10">
    <property type="entry name" value="Zinc/RING finger domain, C3HC4 (zinc finger)"/>
    <property type="match status" value="1"/>
</dbReference>
<keyword evidence="4" id="KW-0833">Ubl conjugation pathway</keyword>
<dbReference type="InterPro" id="IPR001841">
    <property type="entry name" value="Znf_RING"/>
</dbReference>
<keyword evidence="1" id="KW-0808">Transferase</keyword>
<dbReference type="InterPro" id="IPR000253">
    <property type="entry name" value="FHA_dom"/>
</dbReference>
<protein>
    <recommendedName>
        <fullName evidence="7">RING-type domain-containing protein</fullName>
    </recommendedName>
</protein>
<dbReference type="Pfam" id="PF17123">
    <property type="entry name" value="zf-RING_11"/>
    <property type="match status" value="1"/>
</dbReference>
<name>A0A4P9VYC9_9FUNG</name>
<dbReference type="SUPFAM" id="SSF49879">
    <property type="entry name" value="SMAD/FHA domain"/>
    <property type="match status" value="1"/>
</dbReference>
<evidence type="ECO:0000256" key="2">
    <source>
        <dbReference type="ARBA" id="ARBA00022723"/>
    </source>
</evidence>
<feature type="non-terminal residue" evidence="8">
    <location>
        <position position="1"/>
    </location>
</feature>
<dbReference type="GO" id="GO:0000151">
    <property type="term" value="C:ubiquitin ligase complex"/>
    <property type="evidence" value="ECO:0007669"/>
    <property type="project" value="TreeGrafter"/>
</dbReference>
<evidence type="ECO:0000259" key="7">
    <source>
        <dbReference type="PROSITE" id="PS50089"/>
    </source>
</evidence>